<sequence length="225" mass="24605">MLHSTLRQRHTGSLTLAIVDYLSLSSDPGPALSVSFYFVEVFVERAFRLVVKSDLNSLPFGRRSNEYAHPQPSLTDSQQSEVMLWSFQHVRCFLKPGYVRIQTEASARIRELIEMIRNLGFDLKHPLPVKMATTTAVVTSSAMTDSGLFGGPTKPDPAGAKSFLLLGAALNKSQTPGGMGKLTQSGLAGKRASLMLLYVFDLTSLPSLLQLLTEKDVLHRAAVVV</sequence>
<dbReference type="Proteomes" id="UP000784294">
    <property type="component" value="Unassembled WGS sequence"/>
</dbReference>
<accession>A0A3S5BSY7</accession>
<comment type="caution">
    <text evidence="1">The sequence shown here is derived from an EMBL/GenBank/DDBJ whole genome shotgun (WGS) entry which is preliminary data.</text>
</comment>
<proteinExistence type="predicted"/>
<name>A0A3S5BSY7_9PLAT</name>
<protein>
    <submittedName>
        <fullName evidence="1">Uncharacterized protein</fullName>
    </submittedName>
</protein>
<reference evidence="1" key="1">
    <citation type="submission" date="2018-11" db="EMBL/GenBank/DDBJ databases">
        <authorList>
            <consortium name="Pathogen Informatics"/>
        </authorList>
    </citation>
    <scope>NUCLEOTIDE SEQUENCE</scope>
</reference>
<dbReference type="AlphaFoldDB" id="A0A3S5BSY7"/>
<evidence type="ECO:0000313" key="1">
    <source>
        <dbReference type="EMBL" id="VEL16924.1"/>
    </source>
</evidence>
<keyword evidence="2" id="KW-1185">Reference proteome</keyword>
<dbReference type="EMBL" id="CAAALY010030396">
    <property type="protein sequence ID" value="VEL16924.1"/>
    <property type="molecule type" value="Genomic_DNA"/>
</dbReference>
<evidence type="ECO:0000313" key="2">
    <source>
        <dbReference type="Proteomes" id="UP000784294"/>
    </source>
</evidence>
<gene>
    <name evidence="1" type="ORF">PXEA_LOCUS10364</name>
</gene>
<organism evidence="1 2">
    <name type="scientific">Protopolystoma xenopodis</name>
    <dbReference type="NCBI Taxonomy" id="117903"/>
    <lineage>
        <taxon>Eukaryota</taxon>
        <taxon>Metazoa</taxon>
        <taxon>Spiralia</taxon>
        <taxon>Lophotrochozoa</taxon>
        <taxon>Platyhelminthes</taxon>
        <taxon>Monogenea</taxon>
        <taxon>Polyopisthocotylea</taxon>
        <taxon>Polystomatidea</taxon>
        <taxon>Polystomatidae</taxon>
        <taxon>Protopolystoma</taxon>
    </lineage>
</organism>